<dbReference type="Proteomes" id="UP001334084">
    <property type="component" value="Chromosome 4"/>
</dbReference>
<dbReference type="GO" id="GO:0005524">
    <property type="term" value="F:ATP binding"/>
    <property type="evidence" value="ECO:0007669"/>
    <property type="project" value="UniProtKB-KW"/>
</dbReference>
<feature type="binding site" evidence="9">
    <location>
        <position position="119"/>
    </location>
    <ligand>
        <name>substrate</name>
    </ligand>
</feature>
<dbReference type="SUPFAM" id="SSF52540">
    <property type="entry name" value="P-loop containing nucleoside triphosphate hydrolases"/>
    <property type="match status" value="1"/>
</dbReference>
<evidence type="ECO:0000256" key="8">
    <source>
        <dbReference type="PIRSR" id="PIRSR035805-1"/>
    </source>
</evidence>
<organism evidence="10 11">
    <name type="scientific">Vairimorpha necatrix</name>
    <dbReference type="NCBI Taxonomy" id="6039"/>
    <lineage>
        <taxon>Eukaryota</taxon>
        <taxon>Fungi</taxon>
        <taxon>Fungi incertae sedis</taxon>
        <taxon>Microsporidia</taxon>
        <taxon>Nosematidae</taxon>
        <taxon>Vairimorpha</taxon>
    </lineage>
</organism>
<dbReference type="RefSeq" id="XP_065329498.1">
    <property type="nucleotide sequence ID" value="XM_065473426.1"/>
</dbReference>
<accession>A0AAX4JBQ9</accession>
<evidence type="ECO:0000313" key="10">
    <source>
        <dbReference type="EMBL" id="WUR03353.1"/>
    </source>
</evidence>
<dbReference type="EC" id="2.7.1.21" evidence="2"/>
<protein>
    <recommendedName>
        <fullName evidence="2">thymidine kinase</fullName>
        <ecNumber evidence="2">2.7.1.21</ecNumber>
    </recommendedName>
</protein>
<reference evidence="10" key="1">
    <citation type="journal article" date="2024" name="BMC Genomics">
        <title>Functional annotation of a divergent genome using sequence and structure-based similarity.</title>
        <authorList>
            <person name="Svedberg D."/>
            <person name="Winiger R.R."/>
            <person name="Berg A."/>
            <person name="Sharma H."/>
            <person name="Tellgren-Roth C."/>
            <person name="Debrunner-Vossbrinck B.A."/>
            <person name="Vossbrinck C.R."/>
            <person name="Barandun J."/>
        </authorList>
    </citation>
    <scope>NUCLEOTIDE SEQUENCE</scope>
    <source>
        <strain evidence="10">Illinois isolate</strain>
    </source>
</reference>
<keyword evidence="4" id="KW-0808">Transferase</keyword>
<dbReference type="EMBL" id="CP142729">
    <property type="protein sequence ID" value="WUR03353.1"/>
    <property type="molecule type" value="Genomic_DNA"/>
</dbReference>
<sequence length="191" mass="22386">MLKFITGSVLSGKTMLLLEIISLVDPDARWILQRDFPNHNGEFKIQSRARFTEEVNPDEIVTEDMNLFEKFKKLEHKNKIKAVFCDEIQFFTRKHIDQLTKINQEYGVKIYVCGISETHDNNTWDTIKYLNDKLHSTIRIQSKCHYCSKPAETNIRADLNQKTQLIDTVNDGESEKYYGSCLECHDTLYKK</sequence>
<evidence type="ECO:0000256" key="1">
    <source>
        <dbReference type="ARBA" id="ARBA00007587"/>
    </source>
</evidence>
<evidence type="ECO:0000256" key="6">
    <source>
        <dbReference type="ARBA" id="ARBA00022777"/>
    </source>
</evidence>
<evidence type="ECO:0000256" key="5">
    <source>
        <dbReference type="ARBA" id="ARBA00022741"/>
    </source>
</evidence>
<dbReference type="Pfam" id="PF00265">
    <property type="entry name" value="TK"/>
    <property type="match status" value="1"/>
</dbReference>
<name>A0AAX4JBQ9_9MICR</name>
<dbReference type="GO" id="GO:0004797">
    <property type="term" value="F:thymidine kinase activity"/>
    <property type="evidence" value="ECO:0007669"/>
    <property type="project" value="UniProtKB-EC"/>
</dbReference>
<keyword evidence="6 10" id="KW-0418">Kinase</keyword>
<keyword evidence="5" id="KW-0547">Nucleotide-binding</keyword>
<evidence type="ECO:0000256" key="7">
    <source>
        <dbReference type="ARBA" id="ARBA00022840"/>
    </source>
</evidence>
<keyword evidence="3" id="KW-0237">DNA synthesis</keyword>
<gene>
    <name evidence="10" type="ORF">VNE69_04175</name>
</gene>
<dbReference type="Gene3D" id="3.40.50.300">
    <property type="entry name" value="P-loop containing nucleotide triphosphate hydrolases"/>
    <property type="match status" value="1"/>
</dbReference>
<feature type="binding site" evidence="9">
    <location>
        <position position="177"/>
    </location>
    <ligand>
        <name>substrate</name>
    </ligand>
</feature>
<dbReference type="InterPro" id="IPR001267">
    <property type="entry name" value="Thymidine_kinase"/>
</dbReference>
<feature type="binding site" evidence="9">
    <location>
        <begin position="169"/>
        <end position="172"/>
    </location>
    <ligand>
        <name>substrate</name>
    </ligand>
</feature>
<keyword evidence="7" id="KW-0067">ATP-binding</keyword>
<dbReference type="GO" id="GO:0071897">
    <property type="term" value="P:DNA biosynthetic process"/>
    <property type="evidence" value="ECO:0007669"/>
    <property type="project" value="UniProtKB-KW"/>
</dbReference>
<dbReference type="AlphaFoldDB" id="A0AAX4JBQ9"/>
<proteinExistence type="inferred from homology"/>
<keyword evidence="11" id="KW-1185">Reference proteome</keyword>
<evidence type="ECO:0000256" key="3">
    <source>
        <dbReference type="ARBA" id="ARBA00022634"/>
    </source>
</evidence>
<dbReference type="InterPro" id="IPR027417">
    <property type="entry name" value="P-loop_NTPase"/>
</dbReference>
<comment type="similarity">
    <text evidence="1">Belongs to the thymidine kinase family.</text>
</comment>
<dbReference type="GeneID" id="90541165"/>
<evidence type="ECO:0000256" key="2">
    <source>
        <dbReference type="ARBA" id="ARBA00012118"/>
    </source>
</evidence>
<evidence type="ECO:0000313" key="11">
    <source>
        <dbReference type="Proteomes" id="UP001334084"/>
    </source>
</evidence>
<dbReference type="PIRSF" id="PIRSF035805">
    <property type="entry name" value="TK_cell"/>
    <property type="match status" value="1"/>
</dbReference>
<dbReference type="KEGG" id="vnx:VNE69_04175"/>
<evidence type="ECO:0000256" key="9">
    <source>
        <dbReference type="PIRSR" id="PIRSR035805-2"/>
    </source>
</evidence>
<evidence type="ECO:0000256" key="4">
    <source>
        <dbReference type="ARBA" id="ARBA00022679"/>
    </source>
</evidence>
<feature type="active site" description="Proton acceptor" evidence="8">
    <location>
        <position position="87"/>
    </location>
</feature>